<dbReference type="EMBL" id="VDCS01000017">
    <property type="protein sequence ID" value="TNJ41727.1"/>
    <property type="molecule type" value="Genomic_DNA"/>
</dbReference>
<name>A0A5C4SDW4_9FLAO</name>
<dbReference type="CDD" id="cd24013">
    <property type="entry name" value="ASKHA_ATPase_BT3980-like"/>
    <property type="match status" value="1"/>
</dbReference>
<dbReference type="Gene3D" id="3.30.420.260">
    <property type="match status" value="1"/>
</dbReference>
<dbReference type="Proteomes" id="UP000308713">
    <property type="component" value="Unassembled WGS sequence"/>
</dbReference>
<evidence type="ECO:0000313" key="1">
    <source>
        <dbReference type="EMBL" id="TNJ41727.1"/>
    </source>
</evidence>
<keyword evidence="2" id="KW-1185">Reference proteome</keyword>
<protein>
    <submittedName>
        <fullName evidence="1">DUF3822 family protein</fullName>
    </submittedName>
</protein>
<dbReference type="RefSeq" id="WP_139698701.1">
    <property type="nucleotide sequence ID" value="NZ_CP074074.1"/>
</dbReference>
<proteinExistence type="predicted"/>
<gene>
    <name evidence="1" type="ORF">FGF67_15645</name>
</gene>
<dbReference type="Pfam" id="PF12864">
    <property type="entry name" value="DUF3822"/>
    <property type="match status" value="1"/>
</dbReference>
<accession>A0A5C4SDW4</accession>
<comment type="caution">
    <text evidence="1">The sequence shown here is derived from an EMBL/GenBank/DDBJ whole genome shotgun (WGS) entry which is preliminary data.</text>
</comment>
<organism evidence="1 2">
    <name type="scientific">Allotamlana fucoidanivorans</name>
    <dbReference type="NCBI Taxonomy" id="2583814"/>
    <lineage>
        <taxon>Bacteria</taxon>
        <taxon>Pseudomonadati</taxon>
        <taxon>Bacteroidota</taxon>
        <taxon>Flavobacteriia</taxon>
        <taxon>Flavobacteriales</taxon>
        <taxon>Flavobacteriaceae</taxon>
        <taxon>Allotamlana</taxon>
    </lineage>
</organism>
<evidence type="ECO:0000313" key="2">
    <source>
        <dbReference type="Proteomes" id="UP000308713"/>
    </source>
</evidence>
<dbReference type="Gene3D" id="3.30.420.250">
    <property type="match status" value="1"/>
</dbReference>
<dbReference type="InterPro" id="IPR024213">
    <property type="entry name" value="DUF3822"/>
</dbReference>
<reference evidence="1 2" key="1">
    <citation type="submission" date="2019-05" db="EMBL/GenBank/DDBJ databases">
        <title>Tamlana fucoidanivorans sp. nov., isolated from the surface of algae collected from Fujian province in China.</title>
        <authorList>
            <person name="Li J."/>
        </authorList>
    </citation>
    <scope>NUCLEOTIDE SEQUENCE [LARGE SCALE GENOMIC DNA]</scope>
    <source>
        <strain evidence="1 2">CW2-9</strain>
    </source>
</reference>
<sequence>MAQTSNITNNKLTKLSLSIQISLSGLSFCILDTQSNTILHLKEKHFGKKLNPLDILNELTDLFNTDTYLANNFYRVTVIHDSDLSVQVPKTLFNEANLADYLKFNSKILKTDFVTFDALNEQDIINVYVPYVNVNNFIYDQFGDFTFKHISTVLIEELLHFEKHATSLKFYVHVSKDNFQIIVIEKGKLKLYNSFNYQTDQDFIYYILFTAEQLGLNPETFELLFLGDVNKEDALYQIAYKYIRTIAFGNIMDNYKFENSHTASNYSNFVLIKSISCV</sequence>
<dbReference type="OrthoDB" id="658622at2"/>
<dbReference type="AlphaFoldDB" id="A0A5C4SDW4"/>